<reference evidence="5 6" key="1">
    <citation type="submission" date="2019-03" db="EMBL/GenBank/DDBJ databases">
        <title>Genomic Encyclopedia of Archaeal and Bacterial Type Strains, Phase II (KMG-II): from individual species to whole genera.</title>
        <authorList>
            <person name="Goeker M."/>
        </authorList>
    </citation>
    <scope>NUCLEOTIDE SEQUENCE [LARGE SCALE GENOMIC DNA]</scope>
    <source>
        <strain evidence="5 6">DSM 19034</strain>
    </source>
</reference>
<dbReference type="OrthoDB" id="9806995at2"/>
<keyword evidence="5" id="KW-0418">Kinase</keyword>
<dbReference type="InterPro" id="IPR003594">
    <property type="entry name" value="HATPase_dom"/>
</dbReference>
<dbReference type="Gene3D" id="1.10.287.130">
    <property type="match status" value="1"/>
</dbReference>
<name>A0A4R6IK82_9SPHI</name>
<dbReference type="SUPFAM" id="SSF51206">
    <property type="entry name" value="cAMP-binding domain-like"/>
    <property type="match status" value="1"/>
</dbReference>
<gene>
    <name evidence="5" type="ORF">CLV32_1447</name>
</gene>
<dbReference type="Gene3D" id="2.60.120.10">
    <property type="entry name" value="Jelly Rolls"/>
    <property type="match status" value="1"/>
</dbReference>
<feature type="domain" description="Cyclic nucleotide-binding" evidence="3">
    <location>
        <begin position="14"/>
        <end position="133"/>
    </location>
</feature>
<dbReference type="PRINTS" id="PR00344">
    <property type="entry name" value="BCTRLSENSOR"/>
</dbReference>
<dbReference type="InterPro" id="IPR004358">
    <property type="entry name" value="Sig_transdc_His_kin-like_C"/>
</dbReference>
<keyword evidence="6" id="KW-1185">Reference proteome</keyword>
<dbReference type="PROSITE" id="PS50042">
    <property type="entry name" value="CNMP_BINDING_3"/>
    <property type="match status" value="1"/>
</dbReference>
<dbReference type="Proteomes" id="UP000295499">
    <property type="component" value="Unassembled WGS sequence"/>
</dbReference>
<dbReference type="GO" id="GO:0004673">
    <property type="term" value="F:protein histidine kinase activity"/>
    <property type="evidence" value="ECO:0007669"/>
    <property type="project" value="UniProtKB-EC"/>
</dbReference>
<evidence type="ECO:0000259" key="3">
    <source>
        <dbReference type="PROSITE" id="PS50042"/>
    </source>
</evidence>
<organism evidence="5 6">
    <name type="scientific">Pedobacter duraquae</name>
    <dbReference type="NCBI Taxonomy" id="425511"/>
    <lineage>
        <taxon>Bacteria</taxon>
        <taxon>Pseudomonadati</taxon>
        <taxon>Bacteroidota</taxon>
        <taxon>Sphingobacteriia</taxon>
        <taxon>Sphingobacteriales</taxon>
        <taxon>Sphingobacteriaceae</taxon>
        <taxon>Pedobacter</taxon>
    </lineage>
</organism>
<dbReference type="CDD" id="cd00038">
    <property type="entry name" value="CAP_ED"/>
    <property type="match status" value="1"/>
</dbReference>
<dbReference type="InterPro" id="IPR000595">
    <property type="entry name" value="cNMP-bd_dom"/>
</dbReference>
<dbReference type="EC" id="2.7.13.3" evidence="2"/>
<dbReference type="InterPro" id="IPR018490">
    <property type="entry name" value="cNMP-bd_dom_sf"/>
</dbReference>
<dbReference type="PROSITE" id="PS50109">
    <property type="entry name" value="HIS_KIN"/>
    <property type="match status" value="1"/>
</dbReference>
<dbReference type="PANTHER" id="PTHR43065:SF48">
    <property type="entry name" value="HISTIDINE KINASE"/>
    <property type="match status" value="1"/>
</dbReference>
<dbReference type="InterPro" id="IPR036890">
    <property type="entry name" value="HATPase_C_sf"/>
</dbReference>
<dbReference type="PANTHER" id="PTHR43065">
    <property type="entry name" value="SENSOR HISTIDINE KINASE"/>
    <property type="match status" value="1"/>
</dbReference>
<protein>
    <recommendedName>
        <fullName evidence="2">histidine kinase</fullName>
        <ecNumber evidence="2">2.7.13.3</ecNumber>
    </recommendedName>
</protein>
<comment type="catalytic activity">
    <reaction evidence="1">
        <text>ATP + protein L-histidine = ADP + protein N-phospho-L-histidine.</text>
        <dbReference type="EC" id="2.7.13.3"/>
    </reaction>
</comment>
<keyword evidence="5" id="KW-0808">Transferase</keyword>
<dbReference type="SMART" id="SM00387">
    <property type="entry name" value="HATPase_c"/>
    <property type="match status" value="1"/>
</dbReference>
<dbReference type="SUPFAM" id="SSF55874">
    <property type="entry name" value="ATPase domain of HSP90 chaperone/DNA topoisomerase II/histidine kinase"/>
    <property type="match status" value="1"/>
</dbReference>
<evidence type="ECO:0000256" key="2">
    <source>
        <dbReference type="ARBA" id="ARBA00012438"/>
    </source>
</evidence>
<dbReference type="AlphaFoldDB" id="A0A4R6IK82"/>
<dbReference type="InterPro" id="IPR005467">
    <property type="entry name" value="His_kinase_dom"/>
</dbReference>
<evidence type="ECO:0000313" key="6">
    <source>
        <dbReference type="Proteomes" id="UP000295499"/>
    </source>
</evidence>
<dbReference type="EMBL" id="SNWM01000002">
    <property type="protein sequence ID" value="TDO22474.1"/>
    <property type="molecule type" value="Genomic_DNA"/>
</dbReference>
<evidence type="ECO:0000313" key="5">
    <source>
        <dbReference type="EMBL" id="TDO22474.1"/>
    </source>
</evidence>
<sequence length="466" mass="52307">MQTVTIDWLKKIEVLQDIPDAQLQWFIDMSEDRSFADGDYVLEPGQALTGPHILLEGKMRFFVMQSGSMREYLIFEPGAITGYLPFSRAKISSSYVQAIGELRMLMFPTAHIHDMITQNFELTQALVHIMSNRVREFANFQQQGEKMMALGKLSAGLAHELNNPASAIVRDSSTLIKHVQLSPEVFKDRFSIKLSPETVDTLSDTFFAIISKERPLAPGLKQRTALEDKLGDWLDDNDIDHAWEIAENFVDYNFSIDNLDALAAIIPEAYRSPLFNWMATKLCAEKMMGDIRESARRIAELVNSVKNFTHMDQGQDKQYADIHKGIANTLTMLGYKIRKGNIEIVQDYDLSLPPVNAVIGELNQVWTNLIDNALDAMEPTKKGVLTIRTKKDGEFVEVTITDNGPGIPAEVQSKVFDPFFTTKEMGKGTGMGLEVVHRIVDQHKGTVKLKSKPGETAFVVCFPING</sequence>
<proteinExistence type="predicted"/>
<feature type="domain" description="Histidine kinase" evidence="4">
    <location>
        <begin position="291"/>
        <end position="466"/>
    </location>
</feature>
<dbReference type="Pfam" id="PF02518">
    <property type="entry name" value="HATPase_c"/>
    <property type="match status" value="1"/>
</dbReference>
<dbReference type="InterPro" id="IPR014710">
    <property type="entry name" value="RmlC-like_jellyroll"/>
</dbReference>
<dbReference type="Pfam" id="PF00027">
    <property type="entry name" value="cNMP_binding"/>
    <property type="match status" value="1"/>
</dbReference>
<dbReference type="Gene3D" id="3.30.565.10">
    <property type="entry name" value="Histidine kinase-like ATPase, C-terminal domain"/>
    <property type="match status" value="1"/>
</dbReference>
<comment type="caution">
    <text evidence="5">The sequence shown here is derived from an EMBL/GenBank/DDBJ whole genome shotgun (WGS) entry which is preliminary data.</text>
</comment>
<dbReference type="RefSeq" id="WP_133553858.1">
    <property type="nucleotide sequence ID" value="NZ_SNWM01000002.1"/>
</dbReference>
<evidence type="ECO:0000259" key="4">
    <source>
        <dbReference type="PROSITE" id="PS50109"/>
    </source>
</evidence>
<evidence type="ECO:0000256" key="1">
    <source>
        <dbReference type="ARBA" id="ARBA00000085"/>
    </source>
</evidence>
<accession>A0A4R6IK82</accession>